<dbReference type="Gene3D" id="3.40.50.300">
    <property type="entry name" value="P-loop containing nucleotide triphosphate hydrolases"/>
    <property type="match status" value="2"/>
</dbReference>
<reference evidence="3" key="1">
    <citation type="submission" date="2020-10" db="EMBL/GenBank/DDBJ databases">
        <authorList>
            <person name="Gilroy R."/>
        </authorList>
    </citation>
    <scope>NUCLEOTIDE SEQUENCE</scope>
    <source>
        <strain evidence="3">ChiBcec6-7307</strain>
    </source>
</reference>
<keyword evidence="2" id="KW-0067">ATP-binding</keyword>
<dbReference type="Proteomes" id="UP000886889">
    <property type="component" value="Unassembled WGS sequence"/>
</dbReference>
<evidence type="ECO:0000256" key="1">
    <source>
        <dbReference type="ARBA" id="ARBA00022741"/>
    </source>
</evidence>
<feature type="non-terminal residue" evidence="3">
    <location>
        <position position="1"/>
    </location>
</feature>
<dbReference type="SUPFAM" id="SSF52540">
    <property type="entry name" value="P-loop containing nucleoside triphosphate hydrolases"/>
    <property type="match status" value="2"/>
</dbReference>
<proteinExistence type="predicted"/>
<comment type="caution">
    <text evidence="3">The sequence shown here is derived from an EMBL/GenBank/DDBJ whole genome shotgun (WGS) entry which is preliminary data.</text>
</comment>
<dbReference type="EMBL" id="DVOS01000006">
    <property type="protein sequence ID" value="HIV22436.1"/>
    <property type="molecule type" value="Genomic_DNA"/>
</dbReference>
<dbReference type="InterPro" id="IPR050107">
    <property type="entry name" value="ABC_carbohydrate_import_ATPase"/>
</dbReference>
<dbReference type="InterPro" id="IPR027417">
    <property type="entry name" value="P-loop_NTPase"/>
</dbReference>
<dbReference type="GO" id="GO:0005524">
    <property type="term" value="F:ATP binding"/>
    <property type="evidence" value="ECO:0007669"/>
    <property type="project" value="UniProtKB-KW"/>
</dbReference>
<reference evidence="3" key="2">
    <citation type="journal article" date="2021" name="PeerJ">
        <title>Extensive microbial diversity within the chicken gut microbiome revealed by metagenomics and culture.</title>
        <authorList>
            <person name="Gilroy R."/>
            <person name="Ravi A."/>
            <person name="Getino M."/>
            <person name="Pursley I."/>
            <person name="Horton D.L."/>
            <person name="Alikhan N.F."/>
            <person name="Baker D."/>
            <person name="Gharbi K."/>
            <person name="Hall N."/>
            <person name="Watson M."/>
            <person name="Adriaenssens E.M."/>
            <person name="Foster-Nyarko E."/>
            <person name="Jarju S."/>
            <person name="Secka A."/>
            <person name="Antonio M."/>
            <person name="Oren A."/>
            <person name="Chaudhuri R.R."/>
            <person name="La Ragione R."/>
            <person name="Hildebrand F."/>
            <person name="Pallen M.J."/>
        </authorList>
    </citation>
    <scope>NUCLEOTIDE SEQUENCE</scope>
    <source>
        <strain evidence="3">ChiBcec6-7307</strain>
    </source>
</reference>
<evidence type="ECO:0000256" key="2">
    <source>
        <dbReference type="ARBA" id="ARBA00022840"/>
    </source>
</evidence>
<gene>
    <name evidence="3" type="ORF">IAC80_00715</name>
</gene>
<organism evidence="3 4">
    <name type="scientific">Candidatus Merdiplasma excrementigallinarum</name>
    <dbReference type="NCBI Taxonomy" id="2840864"/>
    <lineage>
        <taxon>Bacteria</taxon>
        <taxon>Bacillati</taxon>
        <taxon>Bacillota</taxon>
        <taxon>Clostridia</taxon>
        <taxon>Lachnospirales</taxon>
        <taxon>Lachnospiraceae</taxon>
        <taxon>Lachnospiraceae incertae sedis</taxon>
        <taxon>Candidatus Merdiplasma</taxon>
    </lineage>
</organism>
<dbReference type="AlphaFoldDB" id="A0A9D1T7H6"/>
<keyword evidence="1" id="KW-0547">Nucleotide-binding</keyword>
<protein>
    <recommendedName>
        <fullName evidence="5">ABC transporter domain-containing protein</fullName>
    </recommendedName>
</protein>
<evidence type="ECO:0000313" key="3">
    <source>
        <dbReference type="EMBL" id="HIV22436.1"/>
    </source>
</evidence>
<sequence length="454" mass="53180">KGQEYGPLCIQLFEGELTGILTDDFFDKERLIDLFCGKIQNMRGFFYLKETFVPSDEQIKVIKKIHSEWISVISGHSRLFEELSIVENIFFPHFLFKSKRLNKIVQELFLFFQLNIPLNKRVENLTLLERIEIELLHAVVCRHKLIIISDINKSLKKNEILFLNSLYERLIQMGFTICLIESLTDVTMDMLKYFSLLRRGKTVGCGYRGEYSYGEAYTLLNASYQVEEYQNLLKKKERKFYKNRNFKILECDRIAGKWIREISFSVNQGEIVQIVCRKHDVYTELTRILTGEIPAVFGEIYFEGSPAECQDIKTCVKKWEIGCVDTSVGSIFTNKTIWENICYPLSLKIPFFYVHKKYLKAVKDYIKDTVPEIDLHTEVCFLTMEQIIWISICKWVLSKPKLFLFFVPATTGIDNLDFVTEKLLIELKIYGIPILIVTEQHEITTEITDEVIII</sequence>
<name>A0A9D1T7H6_9FIRM</name>
<evidence type="ECO:0008006" key="5">
    <source>
        <dbReference type="Google" id="ProtNLM"/>
    </source>
</evidence>
<accession>A0A9D1T7H6</accession>
<dbReference type="PANTHER" id="PTHR43790:SF8">
    <property type="entry name" value="SUGAR ABC TRANSPORTER ATP-BINDING PROTEIN"/>
    <property type="match status" value="1"/>
</dbReference>
<evidence type="ECO:0000313" key="4">
    <source>
        <dbReference type="Proteomes" id="UP000886889"/>
    </source>
</evidence>
<dbReference type="PANTHER" id="PTHR43790">
    <property type="entry name" value="CARBOHYDRATE TRANSPORT ATP-BINDING PROTEIN MG119-RELATED"/>
    <property type="match status" value="1"/>
</dbReference>